<evidence type="ECO:0000256" key="7">
    <source>
        <dbReference type="ARBA" id="ARBA00023172"/>
    </source>
</evidence>
<feature type="domain" description="Core-binding (CB)" evidence="11">
    <location>
        <begin position="1"/>
        <end position="84"/>
    </location>
</feature>
<evidence type="ECO:0000259" key="10">
    <source>
        <dbReference type="PROSITE" id="PS51898"/>
    </source>
</evidence>
<gene>
    <name evidence="12" type="ORF">C3Y92_08675</name>
</gene>
<keyword evidence="3" id="KW-0132">Cell division</keyword>
<dbReference type="PROSITE" id="PS51900">
    <property type="entry name" value="CB"/>
    <property type="match status" value="1"/>
</dbReference>
<keyword evidence="4" id="KW-0159">Chromosome partition</keyword>
<keyword evidence="6 9" id="KW-0238">DNA-binding</keyword>
<dbReference type="Proteomes" id="UP000293296">
    <property type="component" value="Chromosome"/>
</dbReference>
<feature type="domain" description="Tyr recombinase" evidence="10">
    <location>
        <begin position="106"/>
        <end position="297"/>
    </location>
</feature>
<evidence type="ECO:0000256" key="2">
    <source>
        <dbReference type="ARBA" id="ARBA00022490"/>
    </source>
</evidence>
<dbReference type="InterPro" id="IPR011010">
    <property type="entry name" value="DNA_brk_join_enz"/>
</dbReference>
<dbReference type="InterPro" id="IPR004107">
    <property type="entry name" value="Integrase_SAM-like_N"/>
</dbReference>
<dbReference type="AlphaFoldDB" id="A0A4P6HL69"/>
<dbReference type="GO" id="GO:0006310">
    <property type="term" value="P:DNA recombination"/>
    <property type="evidence" value="ECO:0007669"/>
    <property type="project" value="UniProtKB-KW"/>
</dbReference>
<dbReference type="Gene3D" id="1.10.443.10">
    <property type="entry name" value="Intergrase catalytic core"/>
    <property type="match status" value="1"/>
</dbReference>
<proteinExistence type="predicted"/>
<dbReference type="GO" id="GO:0007059">
    <property type="term" value="P:chromosome segregation"/>
    <property type="evidence" value="ECO:0007669"/>
    <property type="project" value="UniProtKB-KW"/>
</dbReference>
<dbReference type="Pfam" id="PF00589">
    <property type="entry name" value="Phage_integrase"/>
    <property type="match status" value="1"/>
</dbReference>
<dbReference type="InterPro" id="IPR013762">
    <property type="entry name" value="Integrase-like_cat_sf"/>
</dbReference>
<dbReference type="GO" id="GO:0003677">
    <property type="term" value="F:DNA binding"/>
    <property type="evidence" value="ECO:0007669"/>
    <property type="project" value="UniProtKB-UniRule"/>
</dbReference>
<evidence type="ECO:0000313" key="12">
    <source>
        <dbReference type="EMBL" id="QAZ67294.1"/>
    </source>
</evidence>
<dbReference type="GO" id="GO:0015074">
    <property type="term" value="P:DNA integration"/>
    <property type="evidence" value="ECO:0007669"/>
    <property type="project" value="UniProtKB-KW"/>
</dbReference>
<sequence length="307" mass="35592">MGNIIFRYLDYCKYEKGVSDNTLKAYKYDIALLENHIKTTYGLDMTKTTKEHIRKYFASLQINNKPKTIKRKLIAIKLFFKYLKESKLTKQSPMQNLKISTKREKTLPRVITKTDLNKLMDFMHTKRNDSEKNAKSYKRFIRDLCIIELLFSTGMRVSEISNLTNDQISIESEVIHLTGKGNKDRRIPICGDPTINVINEYINIHSADTESGGFFFRNRDGNRLSEQSIRNITKKYIKESFILANITPHMFRHTVATMLLENGADIRFIQHFLGHSSITTTQIYAHVSEEAQRRVVARCHPRGGFAG</sequence>
<dbReference type="PANTHER" id="PTHR30349:SF77">
    <property type="entry name" value="TYROSINE RECOMBINASE XERC"/>
    <property type="match status" value="1"/>
</dbReference>
<evidence type="ECO:0000256" key="4">
    <source>
        <dbReference type="ARBA" id="ARBA00022829"/>
    </source>
</evidence>
<dbReference type="GO" id="GO:0005737">
    <property type="term" value="C:cytoplasm"/>
    <property type="evidence" value="ECO:0007669"/>
    <property type="project" value="UniProtKB-SubCell"/>
</dbReference>
<dbReference type="RefSeq" id="WP_129351749.1">
    <property type="nucleotide sequence ID" value="NZ_CP026538.1"/>
</dbReference>
<evidence type="ECO:0000256" key="9">
    <source>
        <dbReference type="PROSITE-ProRule" id="PRU01248"/>
    </source>
</evidence>
<keyword evidence="7" id="KW-0233">DNA recombination</keyword>
<dbReference type="InterPro" id="IPR044068">
    <property type="entry name" value="CB"/>
</dbReference>
<accession>A0A4P6HL69</accession>
<protein>
    <submittedName>
        <fullName evidence="12">Integrase</fullName>
    </submittedName>
</protein>
<dbReference type="KEGG" id="dcb:C3Y92_08675"/>
<evidence type="ECO:0000259" key="11">
    <source>
        <dbReference type="PROSITE" id="PS51900"/>
    </source>
</evidence>
<dbReference type="Gene3D" id="1.10.150.130">
    <property type="match status" value="1"/>
</dbReference>
<dbReference type="OrthoDB" id="283809at2"/>
<dbReference type="InterPro" id="IPR010998">
    <property type="entry name" value="Integrase_recombinase_N"/>
</dbReference>
<keyword evidence="2" id="KW-0963">Cytoplasm</keyword>
<evidence type="ECO:0000256" key="1">
    <source>
        <dbReference type="ARBA" id="ARBA00004496"/>
    </source>
</evidence>
<keyword evidence="8" id="KW-0131">Cell cycle</keyword>
<evidence type="ECO:0000256" key="8">
    <source>
        <dbReference type="ARBA" id="ARBA00023306"/>
    </source>
</evidence>
<dbReference type="InterPro" id="IPR002104">
    <property type="entry name" value="Integrase_catalytic"/>
</dbReference>
<dbReference type="PROSITE" id="PS51898">
    <property type="entry name" value="TYR_RECOMBINASE"/>
    <property type="match status" value="1"/>
</dbReference>
<evidence type="ECO:0000256" key="6">
    <source>
        <dbReference type="ARBA" id="ARBA00023125"/>
    </source>
</evidence>
<keyword evidence="13" id="KW-1185">Reference proteome</keyword>
<evidence type="ECO:0000256" key="5">
    <source>
        <dbReference type="ARBA" id="ARBA00022908"/>
    </source>
</evidence>
<comment type="subcellular location">
    <subcellularLocation>
        <location evidence="1">Cytoplasm</location>
    </subcellularLocation>
</comment>
<dbReference type="InterPro" id="IPR050090">
    <property type="entry name" value="Tyrosine_recombinase_XerCD"/>
</dbReference>
<reference evidence="12 13" key="1">
    <citation type="submission" date="2018-02" db="EMBL/GenBank/DDBJ databases">
        <title>Genome sequence of Desulfovibrio carbinolicus DSM 3852.</title>
        <authorList>
            <person name="Wilbanks E."/>
            <person name="Skennerton C.T."/>
            <person name="Orphan V.J."/>
        </authorList>
    </citation>
    <scope>NUCLEOTIDE SEQUENCE [LARGE SCALE GENOMIC DNA]</scope>
    <source>
        <strain evidence="12 13">DSM 3852</strain>
    </source>
</reference>
<dbReference type="EMBL" id="CP026538">
    <property type="protein sequence ID" value="QAZ67294.1"/>
    <property type="molecule type" value="Genomic_DNA"/>
</dbReference>
<evidence type="ECO:0000256" key="3">
    <source>
        <dbReference type="ARBA" id="ARBA00022618"/>
    </source>
</evidence>
<dbReference type="SUPFAM" id="SSF56349">
    <property type="entry name" value="DNA breaking-rejoining enzymes"/>
    <property type="match status" value="1"/>
</dbReference>
<keyword evidence="5" id="KW-0229">DNA integration</keyword>
<organism evidence="12 13">
    <name type="scientific">Solidesulfovibrio carbinolicus</name>
    <dbReference type="NCBI Taxonomy" id="296842"/>
    <lineage>
        <taxon>Bacteria</taxon>
        <taxon>Pseudomonadati</taxon>
        <taxon>Thermodesulfobacteriota</taxon>
        <taxon>Desulfovibrionia</taxon>
        <taxon>Desulfovibrionales</taxon>
        <taxon>Desulfovibrionaceae</taxon>
        <taxon>Solidesulfovibrio</taxon>
    </lineage>
</organism>
<dbReference type="PANTHER" id="PTHR30349">
    <property type="entry name" value="PHAGE INTEGRASE-RELATED"/>
    <property type="match status" value="1"/>
</dbReference>
<name>A0A4P6HL69_9BACT</name>
<evidence type="ECO:0000313" key="13">
    <source>
        <dbReference type="Proteomes" id="UP000293296"/>
    </source>
</evidence>
<dbReference type="Pfam" id="PF02899">
    <property type="entry name" value="Phage_int_SAM_1"/>
    <property type="match status" value="1"/>
</dbReference>
<dbReference type="GO" id="GO:0051301">
    <property type="term" value="P:cell division"/>
    <property type="evidence" value="ECO:0007669"/>
    <property type="project" value="UniProtKB-KW"/>
</dbReference>